<protein>
    <submittedName>
        <fullName evidence="2">Uncharacterized protein</fullName>
    </submittedName>
</protein>
<dbReference type="OrthoDB" id="7597151at2"/>
<name>A0A1I0E7X4_9PROT</name>
<dbReference type="AlphaFoldDB" id="A0A1I0E7X4"/>
<evidence type="ECO:0000313" key="2">
    <source>
        <dbReference type="EMBL" id="SET41316.1"/>
    </source>
</evidence>
<gene>
    <name evidence="2" type="ORF">SAMN05216326_12561</name>
</gene>
<proteinExistence type="predicted"/>
<evidence type="ECO:0000256" key="1">
    <source>
        <dbReference type="SAM" id="Coils"/>
    </source>
</evidence>
<reference evidence="3" key="1">
    <citation type="submission" date="2016-10" db="EMBL/GenBank/DDBJ databases">
        <authorList>
            <person name="Varghese N."/>
            <person name="Submissions S."/>
        </authorList>
    </citation>
    <scope>NUCLEOTIDE SEQUENCE [LARGE SCALE GENOMIC DNA]</scope>
    <source>
        <strain evidence="3">Nm71</strain>
    </source>
</reference>
<accession>A0A1I0E7X4</accession>
<keyword evidence="3" id="KW-1185">Reference proteome</keyword>
<dbReference type="Proteomes" id="UP000199345">
    <property type="component" value="Unassembled WGS sequence"/>
</dbReference>
<organism evidence="2 3">
    <name type="scientific">Nitrosomonas marina</name>
    <dbReference type="NCBI Taxonomy" id="917"/>
    <lineage>
        <taxon>Bacteria</taxon>
        <taxon>Pseudomonadati</taxon>
        <taxon>Pseudomonadota</taxon>
        <taxon>Betaproteobacteria</taxon>
        <taxon>Nitrosomonadales</taxon>
        <taxon>Nitrosomonadaceae</taxon>
        <taxon>Nitrosomonas</taxon>
    </lineage>
</organism>
<keyword evidence="1" id="KW-0175">Coiled coil</keyword>
<dbReference type="RefSeq" id="WP_090659973.1">
    <property type="nucleotide sequence ID" value="NZ_FOIA01000025.1"/>
</dbReference>
<evidence type="ECO:0000313" key="3">
    <source>
        <dbReference type="Proteomes" id="UP000199345"/>
    </source>
</evidence>
<sequence length="173" mass="20102">MGWKNVKEHYNLDGRIVYIDENGDICIGDELLIKRAVIRLETNSTHVYGDVSVLGFTLNRIDYDELKSLINTPDQFEKSLPVYTYKDGVIVEKQCEEYGWPNVTHDGCLMRDDMYSKSRAKAVKLAKRYLDSMTKKAAREVSSARRKLERSKEKLLEIKKIKKRFNETCKNAD</sequence>
<dbReference type="EMBL" id="FOIA01000025">
    <property type="protein sequence ID" value="SET41316.1"/>
    <property type="molecule type" value="Genomic_DNA"/>
</dbReference>
<feature type="coiled-coil region" evidence="1">
    <location>
        <begin position="134"/>
        <end position="161"/>
    </location>
</feature>